<dbReference type="AlphaFoldDB" id="A0A0E9SDZ4"/>
<name>A0A0E9SDZ4_ANGAN</name>
<organism evidence="1">
    <name type="scientific">Anguilla anguilla</name>
    <name type="common">European freshwater eel</name>
    <name type="synonym">Muraena anguilla</name>
    <dbReference type="NCBI Taxonomy" id="7936"/>
    <lineage>
        <taxon>Eukaryota</taxon>
        <taxon>Metazoa</taxon>
        <taxon>Chordata</taxon>
        <taxon>Craniata</taxon>
        <taxon>Vertebrata</taxon>
        <taxon>Euteleostomi</taxon>
        <taxon>Actinopterygii</taxon>
        <taxon>Neopterygii</taxon>
        <taxon>Teleostei</taxon>
        <taxon>Anguilliformes</taxon>
        <taxon>Anguillidae</taxon>
        <taxon>Anguilla</taxon>
    </lineage>
</organism>
<evidence type="ECO:0000313" key="1">
    <source>
        <dbReference type="EMBL" id="JAH39462.1"/>
    </source>
</evidence>
<protein>
    <submittedName>
        <fullName evidence="1">Uncharacterized protein</fullName>
    </submittedName>
</protein>
<reference evidence="1" key="1">
    <citation type="submission" date="2014-11" db="EMBL/GenBank/DDBJ databases">
        <authorList>
            <person name="Amaro Gonzalez C."/>
        </authorList>
    </citation>
    <scope>NUCLEOTIDE SEQUENCE</scope>
</reference>
<accession>A0A0E9SDZ4</accession>
<proteinExistence type="predicted"/>
<sequence length="32" mass="3853">MMTLITELYSYHTLYTVLNCFNHNCGCFEDYL</sequence>
<reference evidence="1" key="2">
    <citation type="journal article" date="2015" name="Fish Shellfish Immunol.">
        <title>Early steps in the European eel (Anguilla anguilla)-Vibrio vulnificus interaction in the gills: Role of the RtxA13 toxin.</title>
        <authorList>
            <person name="Callol A."/>
            <person name="Pajuelo D."/>
            <person name="Ebbesson L."/>
            <person name="Teles M."/>
            <person name="MacKenzie S."/>
            <person name="Amaro C."/>
        </authorList>
    </citation>
    <scope>NUCLEOTIDE SEQUENCE</scope>
</reference>
<dbReference type="EMBL" id="GBXM01069115">
    <property type="protein sequence ID" value="JAH39462.1"/>
    <property type="molecule type" value="Transcribed_RNA"/>
</dbReference>